<dbReference type="GO" id="GO:0005847">
    <property type="term" value="C:mRNA cleavage and polyadenylation specificity factor complex"/>
    <property type="evidence" value="ECO:0007669"/>
    <property type="project" value="TreeGrafter"/>
</dbReference>
<dbReference type="GO" id="GO:0031124">
    <property type="term" value="P:mRNA 3'-end processing"/>
    <property type="evidence" value="ECO:0007669"/>
    <property type="project" value="InterPro"/>
</dbReference>
<dbReference type="Proteomes" id="UP000030665">
    <property type="component" value="Unassembled WGS sequence"/>
</dbReference>
<dbReference type="InterPro" id="IPR036900">
    <property type="entry name" value="A-D-PHexomutase_C_sf"/>
</dbReference>
<proteinExistence type="predicted"/>
<keyword evidence="1" id="KW-0853">WD repeat</keyword>
<sequence length="350" mass="39349">MVDAILYCRFAPSDLKFATGGDDSTSRIWDFKTVTEERILRACGSDVRAVDWHPSKGLLVTGRRDSQQPVKHFHGNGMTTVHFNAHVNWLLTGSREHLIKLIDIRPIDKIFTFKGHTKDSTSVPLHPIQEKVFVSGGADWSLICWDTLSGLELTLIEGAHEQAIWVLDWHPLGHILASGSNENNTVVGSSKLEGLHLIGVGSADSCGQMQVVMKDAERPVLLRQINSSKGGHWGAYVRNAFIHYDLENCDVAACREMMSKLEQTVTNASFAGLRIFFTDNSRLIFRLFHINPTEVLSKPLIGIAFALSEIKKFVGRIESTVVNRDGHYDFRLQKSNFVLFFLNIRHRFAH</sequence>
<dbReference type="SUPFAM" id="SSF55957">
    <property type="entry name" value="Phosphoglucomutase, C-terminal domain"/>
    <property type="match status" value="1"/>
</dbReference>
<dbReference type="Pfam" id="PF00400">
    <property type="entry name" value="WD40"/>
    <property type="match status" value="5"/>
</dbReference>
<dbReference type="Gene3D" id="3.30.310.50">
    <property type="entry name" value="Alpha-D-phosphohexomutase, C-terminal domain"/>
    <property type="match status" value="1"/>
</dbReference>
<dbReference type="SUPFAM" id="SSF50978">
    <property type="entry name" value="WD40 repeat-like"/>
    <property type="match status" value="1"/>
</dbReference>
<dbReference type="SMART" id="SM00320">
    <property type="entry name" value="WD40"/>
    <property type="match status" value="4"/>
</dbReference>
<dbReference type="STRING" id="36087.A0A077ZNX7"/>
<evidence type="ECO:0000313" key="2">
    <source>
        <dbReference type="EMBL" id="CDW60410.1"/>
    </source>
</evidence>
<gene>
    <name evidence="2" type="ORF">TTRE_0000878901</name>
</gene>
<dbReference type="PANTHER" id="PTHR22836:SF0">
    <property type="entry name" value="PRE-MRNA 3' END PROCESSING PROTEIN WDR33"/>
    <property type="match status" value="1"/>
</dbReference>
<dbReference type="OrthoDB" id="16717at2759"/>
<dbReference type="PANTHER" id="PTHR22836">
    <property type="entry name" value="WD40 REPEAT PROTEIN"/>
    <property type="match status" value="1"/>
</dbReference>
<dbReference type="PROSITE" id="PS50082">
    <property type="entry name" value="WD_REPEATS_2"/>
    <property type="match status" value="2"/>
</dbReference>
<dbReference type="GO" id="GO:0016868">
    <property type="term" value="F:intramolecular phosphotransferase activity"/>
    <property type="evidence" value="ECO:0007669"/>
    <property type="project" value="InterPro"/>
</dbReference>
<organism evidence="2 3">
    <name type="scientific">Trichuris trichiura</name>
    <name type="common">Whipworm</name>
    <name type="synonym">Trichocephalus trichiurus</name>
    <dbReference type="NCBI Taxonomy" id="36087"/>
    <lineage>
        <taxon>Eukaryota</taxon>
        <taxon>Metazoa</taxon>
        <taxon>Ecdysozoa</taxon>
        <taxon>Nematoda</taxon>
        <taxon>Enoplea</taxon>
        <taxon>Dorylaimia</taxon>
        <taxon>Trichinellida</taxon>
        <taxon>Trichuridae</taxon>
        <taxon>Trichuris</taxon>
    </lineage>
</organism>
<dbReference type="InterPro" id="IPR045245">
    <property type="entry name" value="Pfs2-like"/>
</dbReference>
<keyword evidence="3" id="KW-1185">Reference proteome</keyword>
<dbReference type="InterPro" id="IPR015943">
    <property type="entry name" value="WD40/YVTN_repeat-like_dom_sf"/>
</dbReference>
<dbReference type="Gene3D" id="2.130.10.10">
    <property type="entry name" value="YVTN repeat-like/Quinoprotein amine dehydrogenase"/>
    <property type="match status" value="2"/>
</dbReference>
<dbReference type="InterPro" id="IPR036322">
    <property type="entry name" value="WD40_repeat_dom_sf"/>
</dbReference>
<feature type="repeat" description="WD" evidence="1">
    <location>
        <begin position="113"/>
        <end position="155"/>
    </location>
</feature>
<dbReference type="AlphaFoldDB" id="A0A077ZNX7"/>
<reference evidence="2" key="1">
    <citation type="submission" date="2014-01" db="EMBL/GenBank/DDBJ databases">
        <authorList>
            <person name="Aslett M."/>
        </authorList>
    </citation>
    <scope>NUCLEOTIDE SEQUENCE</scope>
</reference>
<evidence type="ECO:0000313" key="3">
    <source>
        <dbReference type="Proteomes" id="UP000030665"/>
    </source>
</evidence>
<dbReference type="InterPro" id="IPR001680">
    <property type="entry name" value="WD40_rpt"/>
</dbReference>
<feature type="repeat" description="WD" evidence="1">
    <location>
        <begin position="1"/>
        <end position="39"/>
    </location>
</feature>
<protein>
    <submittedName>
        <fullName evidence="2">WD40 domain containing protein</fullName>
    </submittedName>
</protein>
<dbReference type="EMBL" id="HG807077">
    <property type="protein sequence ID" value="CDW60410.1"/>
    <property type="molecule type" value="Genomic_DNA"/>
</dbReference>
<reference evidence="2" key="2">
    <citation type="submission" date="2014-03" db="EMBL/GenBank/DDBJ databases">
        <title>The whipworm genome and dual-species transcriptomics of an intimate host-pathogen interaction.</title>
        <authorList>
            <person name="Foth B.J."/>
            <person name="Tsai I.J."/>
            <person name="Reid A.J."/>
            <person name="Bancroft A.J."/>
            <person name="Nichol S."/>
            <person name="Tracey A."/>
            <person name="Holroyd N."/>
            <person name="Cotton J.A."/>
            <person name="Stanley E.J."/>
            <person name="Zarowiecki M."/>
            <person name="Liu J.Z."/>
            <person name="Huckvale T."/>
            <person name="Cooper P.J."/>
            <person name="Grencis R.K."/>
            <person name="Berriman M."/>
        </authorList>
    </citation>
    <scope>NUCLEOTIDE SEQUENCE [LARGE SCALE GENOMIC DNA]</scope>
</reference>
<name>A0A077ZNX7_TRITR</name>
<accession>A0A077ZNX7</accession>
<evidence type="ECO:0000256" key="1">
    <source>
        <dbReference type="PROSITE-ProRule" id="PRU00221"/>
    </source>
</evidence>